<feature type="compositionally biased region" description="Polar residues" evidence="1">
    <location>
        <begin position="140"/>
        <end position="162"/>
    </location>
</feature>
<feature type="compositionally biased region" description="Low complexity" evidence="1">
    <location>
        <begin position="460"/>
        <end position="469"/>
    </location>
</feature>
<organism evidence="2 3">
    <name type="scientific">Actinomortierella ambigua</name>
    <dbReference type="NCBI Taxonomy" id="1343610"/>
    <lineage>
        <taxon>Eukaryota</taxon>
        <taxon>Fungi</taxon>
        <taxon>Fungi incertae sedis</taxon>
        <taxon>Mucoromycota</taxon>
        <taxon>Mortierellomycotina</taxon>
        <taxon>Mortierellomycetes</taxon>
        <taxon>Mortierellales</taxon>
        <taxon>Mortierellaceae</taxon>
        <taxon>Actinomortierella</taxon>
    </lineage>
</organism>
<feature type="region of interest" description="Disordered" evidence="1">
    <location>
        <begin position="140"/>
        <end position="191"/>
    </location>
</feature>
<protein>
    <submittedName>
        <fullName evidence="2">Uncharacterized protein</fullName>
    </submittedName>
</protein>
<dbReference type="OrthoDB" id="2437765at2759"/>
<proteinExistence type="predicted"/>
<feature type="compositionally biased region" description="Low complexity" evidence="1">
    <location>
        <begin position="535"/>
        <end position="546"/>
    </location>
</feature>
<feature type="region of interest" description="Disordered" evidence="1">
    <location>
        <begin position="454"/>
        <end position="599"/>
    </location>
</feature>
<feature type="region of interest" description="Disordered" evidence="1">
    <location>
        <begin position="1"/>
        <end position="37"/>
    </location>
</feature>
<dbReference type="Proteomes" id="UP000807716">
    <property type="component" value="Unassembled WGS sequence"/>
</dbReference>
<evidence type="ECO:0000313" key="3">
    <source>
        <dbReference type="Proteomes" id="UP000807716"/>
    </source>
</evidence>
<feature type="compositionally biased region" description="Low complexity" evidence="1">
    <location>
        <begin position="338"/>
        <end position="356"/>
    </location>
</feature>
<feature type="region of interest" description="Disordered" evidence="1">
    <location>
        <begin position="338"/>
        <end position="372"/>
    </location>
</feature>
<feature type="compositionally biased region" description="Basic and acidic residues" evidence="1">
    <location>
        <begin position="522"/>
        <end position="532"/>
    </location>
</feature>
<sequence>MSSEPLQHPLLPTTTSRPEPAPTSLLTKGEAKRSSAALEPEFVDSNDINGLAPSSAILRADYLVIDDNQILVDKSDRTLDITALSSDAATLSSQQHAQQPPVKRLKVSIDQPQPSAADLAALGDKNAVIQPALSFSRLTKTSPPSLAFSPSNTTYSPISNAIPQDPLLPQPTQEENQAHAPSLRQRQGSFSRGRMVAQLAPPVNQNQPFVGDERKIARTIGDPIDTTRATVPMSIYPDPGPPSASMMPMIGGGGSRRKASLRPGKDISIEKLDTWHDDVTMTAGGPFGTKGTATATTTTTAATTSPQNIDPDSDVIMTDAPPASSSPSATTATTIGLAESSSTVSPPLSDTTTTSSHATKERPVMLGKTRRPSASFTMSAIHPFGQPKKGALASSKHVRIQILDDAETAKIRQETEQAQREQDLSIQHEIELEDERKAEEELLMMEAGKTKITYDHKNRISNNNSSSSNHKSRIHQDDEVALPIEDPVTHDWDREELDDDGGGGSGGSGGGNSGSSSGRPSGDVKDDSENPRSQRAMTAADSSARSSRLKRRRALEEDSGEIDEEADDDDDDDDDDYDDTDNDPEQDLPAMSEIQEEETHNCHVRLETQMDFQLTAGLDRGELDANAYDEVGRYIGSIEQDDEGASEYENR</sequence>
<evidence type="ECO:0000313" key="2">
    <source>
        <dbReference type="EMBL" id="KAG0270152.1"/>
    </source>
</evidence>
<dbReference type="AlphaFoldDB" id="A0A9P6QLA8"/>
<gene>
    <name evidence="2" type="ORF">DFQ27_000071</name>
</gene>
<reference evidence="2" key="1">
    <citation type="journal article" date="2020" name="Fungal Divers.">
        <title>Resolving the Mortierellaceae phylogeny through synthesis of multi-gene phylogenetics and phylogenomics.</title>
        <authorList>
            <person name="Vandepol N."/>
            <person name="Liber J."/>
            <person name="Desiro A."/>
            <person name="Na H."/>
            <person name="Kennedy M."/>
            <person name="Barry K."/>
            <person name="Grigoriev I.V."/>
            <person name="Miller A.N."/>
            <person name="O'Donnell K."/>
            <person name="Stajich J.E."/>
            <person name="Bonito G."/>
        </authorList>
    </citation>
    <scope>NUCLEOTIDE SEQUENCE</scope>
    <source>
        <strain evidence="2">BC1065</strain>
    </source>
</reference>
<feature type="compositionally biased region" description="Acidic residues" evidence="1">
    <location>
        <begin position="557"/>
        <end position="586"/>
    </location>
</feature>
<feature type="compositionally biased region" description="Low complexity" evidence="1">
    <location>
        <begin position="289"/>
        <end position="304"/>
    </location>
</feature>
<accession>A0A9P6QLA8</accession>
<feature type="region of interest" description="Disordered" evidence="1">
    <location>
        <begin position="413"/>
        <end position="432"/>
    </location>
</feature>
<feature type="compositionally biased region" description="Gly residues" evidence="1">
    <location>
        <begin position="502"/>
        <end position="513"/>
    </location>
</feature>
<keyword evidence="3" id="KW-1185">Reference proteome</keyword>
<comment type="caution">
    <text evidence="2">The sequence shown here is derived from an EMBL/GenBank/DDBJ whole genome shotgun (WGS) entry which is preliminary data.</text>
</comment>
<name>A0A9P6QLA8_9FUNG</name>
<dbReference type="EMBL" id="JAAAJB010000010">
    <property type="protein sequence ID" value="KAG0270152.1"/>
    <property type="molecule type" value="Genomic_DNA"/>
</dbReference>
<feature type="region of interest" description="Disordered" evidence="1">
    <location>
        <begin position="283"/>
        <end position="312"/>
    </location>
</feature>
<evidence type="ECO:0000256" key="1">
    <source>
        <dbReference type="SAM" id="MobiDB-lite"/>
    </source>
</evidence>